<feature type="compositionally biased region" description="Basic and acidic residues" evidence="1">
    <location>
        <begin position="302"/>
        <end position="322"/>
    </location>
</feature>
<accession>X6MYJ9</accession>
<feature type="region of interest" description="Disordered" evidence="1">
    <location>
        <begin position="203"/>
        <end position="364"/>
    </location>
</feature>
<evidence type="ECO:0000256" key="1">
    <source>
        <dbReference type="SAM" id="MobiDB-lite"/>
    </source>
</evidence>
<dbReference type="Proteomes" id="UP000023152">
    <property type="component" value="Unassembled WGS sequence"/>
</dbReference>
<dbReference type="EMBL" id="ASPP01014520">
    <property type="protein sequence ID" value="ETO18713.1"/>
    <property type="molecule type" value="Genomic_DNA"/>
</dbReference>
<feature type="compositionally biased region" description="Basic and acidic residues" evidence="1">
    <location>
        <begin position="355"/>
        <end position="364"/>
    </location>
</feature>
<dbReference type="AlphaFoldDB" id="X6MYJ9"/>
<sequence length="364" mass="41303">MNPLSSSNHDHKSDQLLETEETKRVDISKLLYRRKDLINQLQEQEQQNLKLWEEVNDRLDMSMAEKGKEKKVESQDRYKNSNTSSNSVNSSHSNNSFMVAIKYDIPTLKNNEKLSEEEKMELCTVLIRYLSLSNAERRVELKRLYNEQSQLYLKACGLSSEDISEHMSALSNPTLIAKEKSEVERNEVYDRYFGRFPEPMGMSDTYDKCKRQDAPQLPRQPAPRIQNDTKVGDTKVGVSSRTEKMTGSKSVSIKSSTTTPSASPFSSSPILSKVSKVNGHKEEEKRESWGLKSSSLFGGLLMKDKHKDKDKSKDKDKDKTFDHTSPPPRTATYSHLPPNINAHTRPKASPTIASIKKEDALSGL</sequence>
<feature type="compositionally biased region" description="Basic and acidic residues" evidence="1">
    <location>
        <begin position="64"/>
        <end position="79"/>
    </location>
</feature>
<proteinExistence type="predicted"/>
<gene>
    <name evidence="2" type="ORF">RFI_18542</name>
</gene>
<feature type="compositionally biased region" description="Low complexity" evidence="1">
    <location>
        <begin position="80"/>
        <end position="92"/>
    </location>
</feature>
<feature type="compositionally biased region" description="Low complexity" evidence="1">
    <location>
        <begin position="247"/>
        <end position="276"/>
    </location>
</feature>
<evidence type="ECO:0000313" key="2">
    <source>
        <dbReference type="EMBL" id="ETO18713.1"/>
    </source>
</evidence>
<protein>
    <submittedName>
        <fullName evidence="2">Uncharacterized protein</fullName>
    </submittedName>
</protein>
<name>X6MYJ9_RETFI</name>
<feature type="region of interest" description="Disordered" evidence="1">
    <location>
        <begin position="64"/>
        <end position="92"/>
    </location>
</feature>
<organism evidence="2 3">
    <name type="scientific">Reticulomyxa filosa</name>
    <dbReference type="NCBI Taxonomy" id="46433"/>
    <lineage>
        <taxon>Eukaryota</taxon>
        <taxon>Sar</taxon>
        <taxon>Rhizaria</taxon>
        <taxon>Retaria</taxon>
        <taxon>Foraminifera</taxon>
        <taxon>Monothalamids</taxon>
        <taxon>Reticulomyxidae</taxon>
        <taxon>Reticulomyxa</taxon>
    </lineage>
</organism>
<feature type="compositionally biased region" description="Low complexity" evidence="1">
    <location>
        <begin position="290"/>
        <end position="301"/>
    </location>
</feature>
<keyword evidence="3" id="KW-1185">Reference proteome</keyword>
<feature type="compositionally biased region" description="Basic and acidic residues" evidence="1">
    <location>
        <begin position="279"/>
        <end position="289"/>
    </location>
</feature>
<evidence type="ECO:0000313" key="3">
    <source>
        <dbReference type="Proteomes" id="UP000023152"/>
    </source>
</evidence>
<reference evidence="2 3" key="1">
    <citation type="journal article" date="2013" name="Curr. Biol.">
        <title>The Genome of the Foraminiferan Reticulomyxa filosa.</title>
        <authorList>
            <person name="Glockner G."/>
            <person name="Hulsmann N."/>
            <person name="Schleicher M."/>
            <person name="Noegel A.A."/>
            <person name="Eichinger L."/>
            <person name="Gallinger C."/>
            <person name="Pawlowski J."/>
            <person name="Sierra R."/>
            <person name="Euteneuer U."/>
            <person name="Pillet L."/>
            <person name="Moustafa A."/>
            <person name="Platzer M."/>
            <person name="Groth M."/>
            <person name="Szafranski K."/>
            <person name="Schliwa M."/>
        </authorList>
    </citation>
    <scope>NUCLEOTIDE SEQUENCE [LARGE SCALE GENOMIC DNA]</scope>
</reference>
<comment type="caution">
    <text evidence="2">The sequence shown here is derived from an EMBL/GenBank/DDBJ whole genome shotgun (WGS) entry which is preliminary data.</text>
</comment>